<evidence type="ECO:0000256" key="2">
    <source>
        <dbReference type="SAM" id="Phobius"/>
    </source>
</evidence>
<proteinExistence type="predicted"/>
<organism evidence="3 4">
    <name type="scientific">Quercus lobata</name>
    <name type="common">Valley oak</name>
    <dbReference type="NCBI Taxonomy" id="97700"/>
    <lineage>
        <taxon>Eukaryota</taxon>
        <taxon>Viridiplantae</taxon>
        <taxon>Streptophyta</taxon>
        <taxon>Embryophyta</taxon>
        <taxon>Tracheophyta</taxon>
        <taxon>Spermatophyta</taxon>
        <taxon>Magnoliopsida</taxon>
        <taxon>eudicotyledons</taxon>
        <taxon>Gunneridae</taxon>
        <taxon>Pentapetalae</taxon>
        <taxon>rosids</taxon>
        <taxon>fabids</taxon>
        <taxon>Fagales</taxon>
        <taxon>Fagaceae</taxon>
        <taxon>Quercus</taxon>
    </lineage>
</organism>
<keyword evidence="2" id="KW-1133">Transmembrane helix</keyword>
<dbReference type="Proteomes" id="UP000594261">
    <property type="component" value="Chromosome 3"/>
</dbReference>
<feature type="region of interest" description="Disordered" evidence="1">
    <location>
        <begin position="331"/>
        <end position="350"/>
    </location>
</feature>
<evidence type="ECO:0000256" key="1">
    <source>
        <dbReference type="SAM" id="MobiDB-lite"/>
    </source>
</evidence>
<evidence type="ECO:0000313" key="3">
    <source>
        <dbReference type="EnsemblPlants" id="QL03p004772:mrna"/>
    </source>
</evidence>
<reference evidence="3" key="2">
    <citation type="submission" date="2021-01" db="UniProtKB">
        <authorList>
            <consortium name="EnsemblPlants"/>
        </authorList>
    </citation>
    <scope>IDENTIFICATION</scope>
</reference>
<keyword evidence="4" id="KW-1185">Reference proteome</keyword>
<feature type="transmembrane region" description="Helical" evidence="2">
    <location>
        <begin position="137"/>
        <end position="159"/>
    </location>
</feature>
<reference evidence="3 4" key="1">
    <citation type="journal article" date="2016" name="G3 (Bethesda)">
        <title>First Draft Assembly and Annotation of the Genome of a California Endemic Oak Quercus lobata Nee (Fagaceae).</title>
        <authorList>
            <person name="Sork V.L."/>
            <person name="Fitz-Gibbon S.T."/>
            <person name="Puiu D."/>
            <person name="Crepeau M."/>
            <person name="Gugger P.F."/>
            <person name="Sherman R."/>
            <person name="Stevens K."/>
            <person name="Langley C.H."/>
            <person name="Pellegrini M."/>
            <person name="Salzberg S.L."/>
        </authorList>
    </citation>
    <scope>NUCLEOTIDE SEQUENCE [LARGE SCALE GENOMIC DNA]</scope>
    <source>
        <strain evidence="3 4">cv. SW786</strain>
    </source>
</reference>
<keyword evidence="2" id="KW-0812">Transmembrane</keyword>
<feature type="transmembrane region" description="Helical" evidence="2">
    <location>
        <begin position="164"/>
        <end position="185"/>
    </location>
</feature>
<sequence>MKICGHQRKNFKQDKEETSKIEVAMEKLVTRISHPSWVSFPFLICSSIGLVDWSLTSNFLGLNIILLYVYQLPIEFFEIFLWVAEFIGHFKISAKSEQSEVCYGLSLLLFYVMSWLSSGDASYMSLEWPLLVKVPKLIAFLGFGWTITSLPSTSSALVLSLLPLLLLFFLFIPSLFFSSFFTHVLHLPHSSPPSSSLISSLLFPSPSILLPSPSIPFPYSSSFSEEGLSPRTMQGLGSVCSPSSGISQATVQEVVLGSDYSPAWARMKRGLEAVANLSSVLPASSPLRRRAQVGLLCCLSYGHAEAWRKGQGLEAVANLSSVLPPRPSLASLSKSRLENPRDLGTDPMVSGEFSSDESKFYVLLESVDHARPWFCPKLLILISCTWFPHRFESVDHARPWFCPKLLILISCTWFPHRFESVDHARPWFCPKLLILISCTWFPHRFESVDHARPWFCPKLLILISCTWFPHRFESEDHVSPETKIGERSCECLSRAEGADRRNWSSASVIVGLEEGKGKVK</sequence>
<dbReference type="AlphaFoldDB" id="A0A7N2L3M8"/>
<dbReference type="Gramene" id="QL03p004772:mrna">
    <property type="protein sequence ID" value="QL03p004772:mrna"/>
    <property type="gene ID" value="QL03p004772"/>
</dbReference>
<feature type="compositionally biased region" description="Basic and acidic residues" evidence="1">
    <location>
        <begin position="335"/>
        <end position="344"/>
    </location>
</feature>
<protein>
    <submittedName>
        <fullName evidence="3">Uncharacterized protein</fullName>
    </submittedName>
</protein>
<name>A0A7N2L3M8_QUELO</name>
<dbReference type="EMBL" id="LRBV02000003">
    <property type="status" value="NOT_ANNOTATED_CDS"/>
    <property type="molecule type" value="Genomic_DNA"/>
</dbReference>
<feature type="transmembrane region" description="Helical" evidence="2">
    <location>
        <begin position="67"/>
        <end position="88"/>
    </location>
</feature>
<accession>A0A7N2L3M8</accession>
<keyword evidence="2" id="KW-0472">Membrane</keyword>
<feature type="transmembrane region" description="Helical" evidence="2">
    <location>
        <begin position="100"/>
        <end position="117"/>
    </location>
</feature>
<feature type="transmembrane region" description="Helical" evidence="2">
    <location>
        <begin position="37"/>
        <end position="55"/>
    </location>
</feature>
<dbReference type="EnsemblPlants" id="QL03p004772:mrna">
    <property type="protein sequence ID" value="QL03p004772:mrna"/>
    <property type="gene ID" value="QL03p004772"/>
</dbReference>
<evidence type="ECO:0000313" key="4">
    <source>
        <dbReference type="Proteomes" id="UP000594261"/>
    </source>
</evidence>
<dbReference type="InParanoid" id="A0A7N2L3M8"/>